<evidence type="ECO:0000313" key="1">
    <source>
        <dbReference type="EMBL" id="KAK9092640.1"/>
    </source>
</evidence>
<proteinExistence type="predicted"/>
<dbReference type="Proteomes" id="UP001420932">
    <property type="component" value="Unassembled WGS sequence"/>
</dbReference>
<dbReference type="EMBL" id="JBBNAF010000012">
    <property type="protein sequence ID" value="KAK9092640.1"/>
    <property type="molecule type" value="Genomic_DNA"/>
</dbReference>
<keyword evidence="2" id="KW-1185">Reference proteome</keyword>
<sequence length="53" mass="5874">MGPSDTSKTIGWSWHWEPYFLEQGFSVQMALASAKGTGSSMGEDHQKYLRHGG</sequence>
<gene>
    <name evidence="1" type="ORF">Syun_027551</name>
</gene>
<comment type="caution">
    <text evidence="1">The sequence shown here is derived from an EMBL/GenBank/DDBJ whole genome shotgun (WGS) entry which is preliminary data.</text>
</comment>
<reference evidence="1 2" key="1">
    <citation type="submission" date="2024-01" db="EMBL/GenBank/DDBJ databases">
        <title>Genome assemblies of Stephania.</title>
        <authorList>
            <person name="Yang L."/>
        </authorList>
    </citation>
    <scope>NUCLEOTIDE SEQUENCE [LARGE SCALE GENOMIC DNA]</scope>
    <source>
        <strain evidence="1">YNDBR</strain>
        <tissue evidence="1">Leaf</tissue>
    </source>
</reference>
<organism evidence="1 2">
    <name type="scientific">Stephania yunnanensis</name>
    <dbReference type="NCBI Taxonomy" id="152371"/>
    <lineage>
        <taxon>Eukaryota</taxon>
        <taxon>Viridiplantae</taxon>
        <taxon>Streptophyta</taxon>
        <taxon>Embryophyta</taxon>
        <taxon>Tracheophyta</taxon>
        <taxon>Spermatophyta</taxon>
        <taxon>Magnoliopsida</taxon>
        <taxon>Ranunculales</taxon>
        <taxon>Menispermaceae</taxon>
        <taxon>Menispermoideae</taxon>
        <taxon>Cissampelideae</taxon>
        <taxon>Stephania</taxon>
    </lineage>
</organism>
<name>A0AAP0HRD0_9MAGN</name>
<evidence type="ECO:0000313" key="2">
    <source>
        <dbReference type="Proteomes" id="UP001420932"/>
    </source>
</evidence>
<dbReference type="AlphaFoldDB" id="A0AAP0HRD0"/>
<accession>A0AAP0HRD0</accession>
<protein>
    <submittedName>
        <fullName evidence="1">Uncharacterized protein</fullName>
    </submittedName>
</protein>